<feature type="domain" description="Bro-N" evidence="1">
    <location>
        <begin position="1"/>
        <end position="142"/>
    </location>
</feature>
<dbReference type="Pfam" id="PF02498">
    <property type="entry name" value="Bro-N"/>
    <property type="match status" value="1"/>
</dbReference>
<evidence type="ECO:0000313" key="2">
    <source>
        <dbReference type="EMBL" id="AVG45953.1"/>
    </source>
</evidence>
<evidence type="ECO:0000259" key="1">
    <source>
        <dbReference type="PROSITE" id="PS51750"/>
    </source>
</evidence>
<dbReference type="PROSITE" id="PS51750">
    <property type="entry name" value="BRO_N"/>
    <property type="match status" value="1"/>
</dbReference>
<dbReference type="Proteomes" id="UP000280369">
    <property type="component" value="Segment"/>
</dbReference>
<dbReference type="InterPro" id="IPR003497">
    <property type="entry name" value="BRO_N_domain"/>
</dbReference>
<organism evidence="2">
    <name type="scientific">Acanthamoeba polyphaga mimivirus</name>
    <name type="common">APMV</name>
    <dbReference type="NCBI Taxonomy" id="212035"/>
    <lineage>
        <taxon>Viruses</taxon>
        <taxon>Varidnaviria</taxon>
        <taxon>Bamfordvirae</taxon>
        <taxon>Nucleocytoviricota</taxon>
        <taxon>Megaviricetes</taxon>
        <taxon>Imitervirales</taxon>
        <taxon>Mimiviridae</taxon>
        <taxon>Megamimivirinae</taxon>
        <taxon>Mimivirus</taxon>
        <taxon>Mimivirus bradfordmassiliense</taxon>
    </lineage>
</organism>
<name>A0A2L2DIG0_MIMIV</name>
<organismHost>
    <name type="scientific">Acanthamoeba polyphaga</name>
    <name type="common">Amoeba</name>
    <dbReference type="NCBI Taxonomy" id="5757"/>
</organismHost>
<reference evidence="2" key="1">
    <citation type="journal article" date="2017" name="Front. Microbiol.">
        <title>Genome Characterization of the First Mimiviruses of Lineage C Isolated in Brazil.</title>
        <authorList>
            <person name="Assis F.L."/>
            <person name="Franco-Luiz A.P.M."/>
            <person name="Dos Santos R.N."/>
            <person name="Campos F.S."/>
            <person name="Dornas F.P."/>
            <person name="Borato P.V.M."/>
            <person name="Franco A.C."/>
            <person name="Abrahao J.S."/>
            <person name="Colson P."/>
            <person name="Scola B."/>
        </authorList>
    </citation>
    <scope>NUCLEOTIDE SEQUENCE [LARGE SCALE GENOMIC DNA]</scope>
</reference>
<sequence>MDNIFKYIFDNINIYVIKDENGIKWYKLLDVLKILNLKQKYKTVCDIVSNDYIRKYNTIKYNNAINIQMDKSNDSVITNESNDSVITNESNDSLITNQLSNKTLFINNCGLIQLLSKSNENNAKKLWFELCNNIIPIIYQRGIYIQNDNQSIDQYLNEHNYSDSLISEYKKTFAIYVAYIGEYDGIHLLIYGKTDELTKYKLLRCREKYIQFNVIKIWEILSNDIVINNIENQLQKTYYLFNLINLVSNDTTFNNLFPNLIKIISITHNLFLSTQINKLLVINQRYDIKFIIKTIDKIVTKIKIFGNDACINTNINDTKIGDQYVKKLKLLKQDCDIIQHKYHELNKLYKLNNKYIHRLELEFKNAEAIIHELRNKK</sequence>
<dbReference type="EMBL" id="MG602507">
    <property type="protein sequence ID" value="AVG45953.1"/>
    <property type="molecule type" value="Genomic_DNA"/>
</dbReference>
<protein>
    <submittedName>
        <fullName evidence="2">BRO family</fullName>
    </submittedName>
</protein>
<proteinExistence type="predicted"/>
<accession>A0A2L2DIG0</accession>